<evidence type="ECO:0000256" key="14">
    <source>
        <dbReference type="ARBA" id="ARBA00030398"/>
    </source>
</evidence>
<keyword evidence="10 17" id="KW-0067">ATP-binding</keyword>
<proteinExistence type="inferred from homology"/>
<comment type="function">
    <text evidence="1 17 18">Cell wall formation. Catalyzes the addition of glutamate to the nucleotide precursor UDP-N-acetylmuramoyl-L-alanine (UMA).</text>
</comment>
<evidence type="ECO:0000256" key="3">
    <source>
        <dbReference type="ARBA" id="ARBA00004752"/>
    </source>
</evidence>
<comment type="caution">
    <text evidence="21">The sequence shown here is derived from an EMBL/GenBank/DDBJ whole genome shotgun (WGS) entry which is preliminary data.</text>
</comment>
<dbReference type="PANTHER" id="PTHR43692:SF1">
    <property type="entry name" value="UDP-N-ACETYLMURAMOYLALANINE--D-GLUTAMATE LIGASE"/>
    <property type="match status" value="1"/>
</dbReference>
<dbReference type="SUPFAM" id="SSF53244">
    <property type="entry name" value="MurD-like peptide ligases, peptide-binding domain"/>
    <property type="match status" value="1"/>
</dbReference>
<keyword evidence="11 17" id="KW-0133">Cell shape</keyword>
<dbReference type="GO" id="GO:0005524">
    <property type="term" value="F:ATP binding"/>
    <property type="evidence" value="ECO:0007669"/>
    <property type="project" value="UniProtKB-UniRule"/>
</dbReference>
<dbReference type="Gene3D" id="3.40.1190.10">
    <property type="entry name" value="Mur-like, catalytic domain"/>
    <property type="match status" value="1"/>
</dbReference>
<evidence type="ECO:0000256" key="8">
    <source>
        <dbReference type="ARBA" id="ARBA00022598"/>
    </source>
</evidence>
<evidence type="ECO:0000256" key="7">
    <source>
        <dbReference type="ARBA" id="ARBA00022490"/>
    </source>
</evidence>
<evidence type="ECO:0000256" key="17">
    <source>
        <dbReference type="HAMAP-Rule" id="MF_00639"/>
    </source>
</evidence>
<keyword evidence="22" id="KW-1185">Reference proteome</keyword>
<comment type="similarity">
    <text evidence="4 17">Belongs to the MurCDEF family.</text>
</comment>
<evidence type="ECO:0000256" key="15">
    <source>
        <dbReference type="ARBA" id="ARBA00032324"/>
    </source>
</evidence>
<gene>
    <name evidence="17" type="primary">murD</name>
    <name evidence="21" type="ORF">JKK62_04980</name>
</gene>
<keyword evidence="8 17" id="KW-0436">Ligase</keyword>
<dbReference type="SUPFAM" id="SSF51984">
    <property type="entry name" value="MurCD N-terminal domain"/>
    <property type="match status" value="1"/>
</dbReference>
<evidence type="ECO:0000256" key="10">
    <source>
        <dbReference type="ARBA" id="ARBA00022840"/>
    </source>
</evidence>
<evidence type="ECO:0000256" key="13">
    <source>
        <dbReference type="ARBA" id="ARBA00023316"/>
    </source>
</evidence>
<comment type="catalytic activity">
    <reaction evidence="16 17 18">
        <text>UDP-N-acetyl-alpha-D-muramoyl-L-alanine + D-glutamate + ATP = UDP-N-acetyl-alpha-D-muramoyl-L-alanyl-D-glutamate + ADP + phosphate + H(+)</text>
        <dbReference type="Rhea" id="RHEA:16429"/>
        <dbReference type="ChEBI" id="CHEBI:15378"/>
        <dbReference type="ChEBI" id="CHEBI:29986"/>
        <dbReference type="ChEBI" id="CHEBI:30616"/>
        <dbReference type="ChEBI" id="CHEBI:43474"/>
        <dbReference type="ChEBI" id="CHEBI:83898"/>
        <dbReference type="ChEBI" id="CHEBI:83900"/>
        <dbReference type="ChEBI" id="CHEBI:456216"/>
        <dbReference type="EC" id="6.3.2.9"/>
    </reaction>
</comment>
<evidence type="ECO:0000256" key="5">
    <source>
        <dbReference type="ARBA" id="ARBA00012212"/>
    </source>
</evidence>
<keyword evidence="17 18" id="KW-0131">Cell cycle</keyword>
<dbReference type="GO" id="GO:0071555">
    <property type="term" value="P:cell wall organization"/>
    <property type="evidence" value="ECO:0007669"/>
    <property type="project" value="UniProtKB-KW"/>
</dbReference>
<keyword evidence="9 17" id="KW-0547">Nucleotide-binding</keyword>
<keyword evidence="7 17" id="KW-0963">Cytoplasm</keyword>
<dbReference type="Gene3D" id="3.40.50.720">
    <property type="entry name" value="NAD(P)-binding Rossmann-like Domain"/>
    <property type="match status" value="1"/>
</dbReference>
<dbReference type="GO" id="GO:0051301">
    <property type="term" value="P:cell division"/>
    <property type="evidence" value="ECO:0007669"/>
    <property type="project" value="UniProtKB-KW"/>
</dbReference>
<evidence type="ECO:0000313" key="21">
    <source>
        <dbReference type="EMBL" id="MBK6088010.1"/>
    </source>
</evidence>
<evidence type="ECO:0000256" key="16">
    <source>
        <dbReference type="ARBA" id="ARBA00047632"/>
    </source>
</evidence>
<evidence type="ECO:0000256" key="12">
    <source>
        <dbReference type="ARBA" id="ARBA00022984"/>
    </source>
</evidence>
<evidence type="ECO:0000256" key="4">
    <source>
        <dbReference type="ARBA" id="ARBA00010416"/>
    </source>
</evidence>
<evidence type="ECO:0000313" key="22">
    <source>
        <dbReference type="Proteomes" id="UP000633365"/>
    </source>
</evidence>
<dbReference type="Pfam" id="PF08245">
    <property type="entry name" value="Mur_ligase_M"/>
    <property type="match status" value="1"/>
</dbReference>
<protein>
    <recommendedName>
        <fullName evidence="6 17">UDP-N-acetylmuramoylalanine--D-glutamate ligase</fullName>
        <ecNumber evidence="5 17">6.3.2.9</ecNumber>
    </recommendedName>
    <alternativeName>
        <fullName evidence="15 17">D-glutamic acid-adding enzyme</fullName>
    </alternativeName>
    <alternativeName>
        <fullName evidence="14 17">UDP-N-acetylmuramoyl-L-alanyl-D-glutamate synthetase</fullName>
    </alternativeName>
</protein>
<dbReference type="PANTHER" id="PTHR43692">
    <property type="entry name" value="UDP-N-ACETYLMURAMOYLALANINE--D-GLUTAMATE LIGASE"/>
    <property type="match status" value="1"/>
</dbReference>
<comment type="pathway">
    <text evidence="3 17 18">Cell wall biogenesis; peptidoglycan biosynthesis.</text>
</comment>
<evidence type="ECO:0000256" key="6">
    <source>
        <dbReference type="ARBA" id="ARBA00015655"/>
    </source>
</evidence>
<dbReference type="GO" id="GO:0008360">
    <property type="term" value="P:regulation of cell shape"/>
    <property type="evidence" value="ECO:0007669"/>
    <property type="project" value="UniProtKB-KW"/>
</dbReference>
<dbReference type="Gene3D" id="3.90.190.20">
    <property type="entry name" value="Mur ligase, C-terminal domain"/>
    <property type="match status" value="1"/>
</dbReference>
<evidence type="ECO:0000256" key="9">
    <source>
        <dbReference type="ARBA" id="ARBA00022741"/>
    </source>
</evidence>
<dbReference type="Proteomes" id="UP000633365">
    <property type="component" value="Unassembled WGS sequence"/>
</dbReference>
<dbReference type="InterPro" id="IPR036615">
    <property type="entry name" value="Mur_ligase_C_dom_sf"/>
</dbReference>
<evidence type="ECO:0000256" key="11">
    <source>
        <dbReference type="ARBA" id="ARBA00022960"/>
    </source>
</evidence>
<evidence type="ECO:0000256" key="18">
    <source>
        <dbReference type="RuleBase" id="RU003664"/>
    </source>
</evidence>
<dbReference type="NCBIfam" id="TIGR01087">
    <property type="entry name" value="murD"/>
    <property type="match status" value="1"/>
</dbReference>
<evidence type="ECO:0000259" key="19">
    <source>
        <dbReference type="Pfam" id="PF02875"/>
    </source>
</evidence>
<dbReference type="RefSeq" id="WP_186832985.1">
    <property type="nucleotide sequence ID" value="NZ_JAEQMG010000048.1"/>
</dbReference>
<dbReference type="InterPro" id="IPR004101">
    <property type="entry name" value="Mur_ligase_C"/>
</dbReference>
<evidence type="ECO:0000256" key="2">
    <source>
        <dbReference type="ARBA" id="ARBA00004496"/>
    </source>
</evidence>
<dbReference type="EC" id="6.3.2.9" evidence="5 17"/>
<dbReference type="InterPro" id="IPR036565">
    <property type="entry name" value="Mur-like_cat_sf"/>
</dbReference>
<name>A0A934WRF6_9FIRM</name>
<dbReference type="GO" id="GO:0005737">
    <property type="term" value="C:cytoplasm"/>
    <property type="evidence" value="ECO:0007669"/>
    <property type="project" value="UniProtKB-SubCell"/>
</dbReference>
<dbReference type="GO" id="GO:0008764">
    <property type="term" value="F:UDP-N-acetylmuramoylalanine-D-glutamate ligase activity"/>
    <property type="evidence" value="ECO:0007669"/>
    <property type="project" value="UniProtKB-UniRule"/>
</dbReference>
<keyword evidence="12 17" id="KW-0573">Peptidoglycan synthesis</keyword>
<feature type="domain" description="Mur ligase central" evidence="20">
    <location>
        <begin position="121"/>
        <end position="298"/>
    </location>
</feature>
<dbReference type="EMBL" id="JAEQMG010000048">
    <property type="protein sequence ID" value="MBK6088010.1"/>
    <property type="molecule type" value="Genomic_DNA"/>
</dbReference>
<dbReference type="HAMAP" id="MF_00639">
    <property type="entry name" value="MurD"/>
    <property type="match status" value="1"/>
</dbReference>
<dbReference type="InterPro" id="IPR005762">
    <property type="entry name" value="MurD"/>
</dbReference>
<sequence>MKQSMDSFFESIRGKRIALIGMGRSHMPLIPLFTKYGATVIACDKRNEEALGEAAEKAKADGAQLSLGEHYLDDIDVDIALRTPGMPFWCDELNALREKGVTISSEMEIFFDICPCKIYAVTGSDGKTTTTSVIAEMLRADGYTVHVGGNIGKPLLPEIETISPEDVCVVELSSFQLISMRQSPDVAVVTNLAPNHLDIHKDMDEYIEAKRNIILYQNENQKAVLNYDNEITRLFDLSCKGEVVFFSRGKKLRHGAYLDGNTIEYAEDGKIFDVLDIREIKIPGMHNVENYMTAICAVWGDVSVESIRKVAREFGGVEHRAEFVRELDGVKYYNDSIASSPTRTASGTLSLYDFKLILIAGGYDKHLDYTELGDKICDKVKIAILMGATADKIETAIRQSSKYSENNPVIIRVNDMEEAVKCAREKAVEGDIVSMSPASASFDLYKDFDARGKHFKALVNAL</sequence>
<organism evidence="21 22">
    <name type="scientific">Ruminococcus difficilis</name>
    <dbReference type="NCBI Taxonomy" id="2763069"/>
    <lineage>
        <taxon>Bacteria</taxon>
        <taxon>Bacillati</taxon>
        <taxon>Bacillota</taxon>
        <taxon>Clostridia</taxon>
        <taxon>Eubacteriales</taxon>
        <taxon>Oscillospiraceae</taxon>
        <taxon>Ruminococcus</taxon>
    </lineage>
</organism>
<dbReference type="AlphaFoldDB" id="A0A934WRF6"/>
<dbReference type="InterPro" id="IPR013221">
    <property type="entry name" value="Mur_ligase_cen"/>
</dbReference>
<keyword evidence="17 18" id="KW-0132">Cell division</keyword>
<dbReference type="GO" id="GO:0009252">
    <property type="term" value="P:peptidoglycan biosynthetic process"/>
    <property type="evidence" value="ECO:0007669"/>
    <property type="project" value="UniProtKB-UniRule"/>
</dbReference>
<evidence type="ECO:0000256" key="1">
    <source>
        <dbReference type="ARBA" id="ARBA00002734"/>
    </source>
</evidence>
<evidence type="ECO:0000259" key="20">
    <source>
        <dbReference type="Pfam" id="PF08245"/>
    </source>
</evidence>
<dbReference type="SUPFAM" id="SSF53623">
    <property type="entry name" value="MurD-like peptide ligases, catalytic domain"/>
    <property type="match status" value="1"/>
</dbReference>
<feature type="binding site" evidence="17">
    <location>
        <begin position="123"/>
        <end position="129"/>
    </location>
    <ligand>
        <name>ATP</name>
        <dbReference type="ChEBI" id="CHEBI:30616"/>
    </ligand>
</feature>
<feature type="domain" description="Mur ligase C-terminal" evidence="19">
    <location>
        <begin position="319"/>
        <end position="437"/>
    </location>
</feature>
<comment type="subcellular location">
    <subcellularLocation>
        <location evidence="2 17 18">Cytoplasm</location>
    </subcellularLocation>
</comment>
<dbReference type="Pfam" id="PF02875">
    <property type="entry name" value="Mur_ligase_C"/>
    <property type="match status" value="1"/>
</dbReference>
<keyword evidence="13 17" id="KW-0961">Cell wall biogenesis/degradation</keyword>
<accession>A0A934WRF6</accession>
<reference evidence="21" key="1">
    <citation type="submission" date="2021-01" db="EMBL/GenBank/DDBJ databases">
        <title>Genome public.</title>
        <authorList>
            <person name="Liu C."/>
            <person name="Sun Q."/>
        </authorList>
    </citation>
    <scope>NUCLEOTIDE SEQUENCE</scope>
    <source>
        <strain evidence="21">M6</strain>
    </source>
</reference>